<name>A0ABP9D9E9_9ACTN</name>
<gene>
    <name evidence="1" type="ORF">GCM10023235_05610</name>
</gene>
<evidence type="ECO:0000313" key="2">
    <source>
        <dbReference type="Proteomes" id="UP001501752"/>
    </source>
</evidence>
<organism evidence="1 2">
    <name type="scientific">Kitasatospora terrestris</name>
    <dbReference type="NCBI Taxonomy" id="258051"/>
    <lineage>
        <taxon>Bacteria</taxon>
        <taxon>Bacillati</taxon>
        <taxon>Actinomycetota</taxon>
        <taxon>Actinomycetes</taxon>
        <taxon>Kitasatosporales</taxon>
        <taxon>Streptomycetaceae</taxon>
        <taxon>Kitasatospora</taxon>
    </lineage>
</organism>
<dbReference type="RefSeq" id="WP_345695144.1">
    <property type="nucleotide sequence ID" value="NZ_BAABIS010000001.1"/>
</dbReference>
<sequence length="209" mass="23284">MDDETTPPPATPSDAERIFQRGCQILDGEGGTDAWDKARALFEEAARHPDPLMLWRIAHACRWVPTQAAYWMSRAVLAESRPGGITTDQNLLRIVGGRNGDTLTQDFSIAVRSDNHDLAVAALTTAAGTRLWAILEDGRELPPEEAEEIIDDTDLYSPNYVGVDHEVPRIWMDCKGMVYPYMARTALLVVADELRKAGLQRAHLFTPER</sequence>
<proteinExistence type="predicted"/>
<accession>A0ABP9D9E9</accession>
<dbReference type="Proteomes" id="UP001501752">
    <property type="component" value="Unassembled WGS sequence"/>
</dbReference>
<reference evidence="2" key="1">
    <citation type="journal article" date="2019" name="Int. J. Syst. Evol. Microbiol.">
        <title>The Global Catalogue of Microorganisms (GCM) 10K type strain sequencing project: providing services to taxonomists for standard genome sequencing and annotation.</title>
        <authorList>
            <consortium name="The Broad Institute Genomics Platform"/>
            <consortium name="The Broad Institute Genome Sequencing Center for Infectious Disease"/>
            <person name="Wu L."/>
            <person name="Ma J."/>
        </authorList>
    </citation>
    <scope>NUCLEOTIDE SEQUENCE [LARGE SCALE GENOMIC DNA]</scope>
    <source>
        <strain evidence="2">JCM 13006</strain>
    </source>
</reference>
<protein>
    <submittedName>
        <fullName evidence="1">Uncharacterized protein</fullName>
    </submittedName>
</protein>
<keyword evidence="2" id="KW-1185">Reference proteome</keyword>
<dbReference type="EMBL" id="BAABIS010000001">
    <property type="protein sequence ID" value="GAA4833975.1"/>
    <property type="molecule type" value="Genomic_DNA"/>
</dbReference>
<evidence type="ECO:0000313" key="1">
    <source>
        <dbReference type="EMBL" id="GAA4833975.1"/>
    </source>
</evidence>
<comment type="caution">
    <text evidence="1">The sequence shown here is derived from an EMBL/GenBank/DDBJ whole genome shotgun (WGS) entry which is preliminary data.</text>
</comment>